<dbReference type="InterPro" id="IPR049809">
    <property type="entry name" value="YehF/YfeS-like_WGR"/>
</dbReference>
<accession>A0A859R2K8</accession>
<gene>
    <name evidence="2" type="ORF">FKV68_20565</name>
</gene>
<keyword evidence="2" id="KW-0614">Plasmid</keyword>
<dbReference type="AlphaFoldDB" id="A0A859R2K8"/>
<proteinExistence type="predicted"/>
<dbReference type="Pfam" id="PF05406">
    <property type="entry name" value="WGR"/>
    <property type="match status" value="1"/>
</dbReference>
<dbReference type="InterPro" id="IPR036930">
    <property type="entry name" value="WGR_dom_sf"/>
</dbReference>
<evidence type="ECO:0000259" key="1">
    <source>
        <dbReference type="PROSITE" id="PS51977"/>
    </source>
</evidence>
<geneLocation type="plasmid" evidence="3">
    <name>pemeittgr7a</name>
</geneLocation>
<dbReference type="InterPro" id="IPR008893">
    <property type="entry name" value="WGR_domain"/>
</dbReference>
<dbReference type="SMART" id="SM00773">
    <property type="entry name" value="WGR"/>
    <property type="match status" value="1"/>
</dbReference>
<evidence type="ECO:0000313" key="3">
    <source>
        <dbReference type="Proteomes" id="UP000510721"/>
    </source>
</evidence>
<name>A0A859R2K8_9HYPH</name>
<dbReference type="SUPFAM" id="SSF142921">
    <property type="entry name" value="WGR domain-like"/>
    <property type="match status" value="1"/>
</dbReference>
<evidence type="ECO:0000313" key="2">
    <source>
        <dbReference type="EMBL" id="QLL63888.1"/>
    </source>
</evidence>
<dbReference type="KEGG" id="emx:FKV68_20565"/>
<dbReference type="EMBL" id="CP041239">
    <property type="protein sequence ID" value="QLL63888.1"/>
    <property type="molecule type" value="Genomic_DNA"/>
</dbReference>
<dbReference type="PROSITE" id="PS51977">
    <property type="entry name" value="WGR"/>
    <property type="match status" value="1"/>
</dbReference>
<protein>
    <submittedName>
        <fullName evidence="2">WGR domain-containing protein</fullName>
    </submittedName>
</protein>
<dbReference type="CDD" id="cd07996">
    <property type="entry name" value="WGR_MMR_like"/>
    <property type="match status" value="1"/>
</dbReference>
<reference evidence="2 3" key="1">
    <citation type="submission" date="2019-06" db="EMBL/GenBank/DDBJ databases">
        <title>Complete genome sequence of Ensifer mexicanus ITTG R7 isolated from nodules of Acacia angustissima (Mill.) Kuntze.</title>
        <authorList>
            <person name="Rincon-Rosales R."/>
            <person name="Rogel M.A."/>
            <person name="Guerrero G."/>
            <person name="Rincon-Molina C.I."/>
            <person name="Lopez-Lopez A."/>
            <person name="Martinez-Romero E."/>
        </authorList>
    </citation>
    <scope>NUCLEOTIDE SEQUENCE [LARGE SCALE GENOMIC DNA]</scope>
    <source>
        <strain evidence="2 3">ITTG R7</strain>
        <plasmid evidence="3">pemeittgr7a</plasmid>
    </source>
</reference>
<dbReference type="Gene3D" id="2.20.140.10">
    <property type="entry name" value="WGR domain"/>
    <property type="match status" value="1"/>
</dbReference>
<feature type="domain" description="WGR" evidence="1">
    <location>
        <begin position="5"/>
        <end position="85"/>
    </location>
</feature>
<sequence length="85" mass="9936">MIAQHYHLYAERLGSSKNMARFCAMEVTTTLFGEACLNRSWGRIGKRGQSINHHFEREEEAVDLFLILTRRKLAKGYQPRSHRQS</sequence>
<dbReference type="Proteomes" id="UP000510721">
    <property type="component" value="Plasmid pEmeITTGR7a"/>
</dbReference>
<keyword evidence="3" id="KW-1185">Reference proteome</keyword>
<organism evidence="2 3">
    <name type="scientific">Sinorhizobium mexicanum</name>
    <dbReference type="NCBI Taxonomy" id="375549"/>
    <lineage>
        <taxon>Bacteria</taxon>
        <taxon>Pseudomonadati</taxon>
        <taxon>Pseudomonadota</taxon>
        <taxon>Alphaproteobacteria</taxon>
        <taxon>Hyphomicrobiales</taxon>
        <taxon>Rhizobiaceae</taxon>
        <taxon>Sinorhizobium/Ensifer group</taxon>
        <taxon>Sinorhizobium</taxon>
    </lineage>
</organism>